<proteinExistence type="predicted"/>
<organism evidence="1">
    <name type="scientific">marine sediment metagenome</name>
    <dbReference type="NCBI Taxonomy" id="412755"/>
    <lineage>
        <taxon>unclassified sequences</taxon>
        <taxon>metagenomes</taxon>
        <taxon>ecological metagenomes</taxon>
    </lineage>
</organism>
<evidence type="ECO:0000313" key="1">
    <source>
        <dbReference type="EMBL" id="GAF79325.1"/>
    </source>
</evidence>
<accession>X0TT59</accession>
<sequence>MICKICGEETDNLGGICDECKFSVINIDEIPLNVEKKPFQGKK</sequence>
<gene>
    <name evidence="1" type="ORF">S01H1_16150</name>
</gene>
<dbReference type="AlphaFoldDB" id="X0TT59"/>
<comment type="caution">
    <text evidence="1">The sequence shown here is derived from an EMBL/GenBank/DDBJ whole genome shotgun (WGS) entry which is preliminary data.</text>
</comment>
<reference evidence="1" key="1">
    <citation type="journal article" date="2014" name="Front. Microbiol.">
        <title>High frequency of phylogenetically diverse reductive dehalogenase-homologous genes in deep subseafloor sedimentary metagenomes.</title>
        <authorList>
            <person name="Kawai M."/>
            <person name="Futagami T."/>
            <person name="Toyoda A."/>
            <person name="Takaki Y."/>
            <person name="Nishi S."/>
            <person name="Hori S."/>
            <person name="Arai W."/>
            <person name="Tsubouchi T."/>
            <person name="Morono Y."/>
            <person name="Uchiyama I."/>
            <person name="Ito T."/>
            <person name="Fujiyama A."/>
            <person name="Inagaki F."/>
            <person name="Takami H."/>
        </authorList>
    </citation>
    <scope>NUCLEOTIDE SEQUENCE</scope>
    <source>
        <strain evidence="1">Expedition CK06-06</strain>
    </source>
</reference>
<dbReference type="EMBL" id="BARS01008473">
    <property type="protein sequence ID" value="GAF79325.1"/>
    <property type="molecule type" value="Genomic_DNA"/>
</dbReference>
<protein>
    <submittedName>
        <fullName evidence="1">Uncharacterized protein</fullName>
    </submittedName>
</protein>
<name>X0TT59_9ZZZZ</name>